<dbReference type="Proteomes" id="UP001165121">
    <property type="component" value="Unassembled WGS sequence"/>
</dbReference>
<protein>
    <submittedName>
        <fullName evidence="2">Unnamed protein product</fullName>
    </submittedName>
</protein>
<feature type="region of interest" description="Disordered" evidence="1">
    <location>
        <begin position="24"/>
        <end position="45"/>
    </location>
</feature>
<evidence type="ECO:0000313" key="3">
    <source>
        <dbReference type="Proteomes" id="UP001165121"/>
    </source>
</evidence>
<feature type="compositionally biased region" description="Basic and acidic residues" evidence="1">
    <location>
        <begin position="185"/>
        <end position="197"/>
    </location>
</feature>
<reference evidence="2" key="1">
    <citation type="submission" date="2023-04" db="EMBL/GenBank/DDBJ databases">
        <title>Phytophthora fragariaefolia NBRC 109709.</title>
        <authorList>
            <person name="Ichikawa N."/>
            <person name="Sato H."/>
            <person name="Tonouchi N."/>
        </authorList>
    </citation>
    <scope>NUCLEOTIDE SEQUENCE</scope>
    <source>
        <strain evidence="2">NBRC 109709</strain>
    </source>
</reference>
<sequence length="197" mass="22110">MKVEPAVRKEAHLSTVQEDQVLEDMEVSSLKSSGTASIRTPVQARSPPVSSAEVQAKVFVADQVRRWERDVSERSFPPNIKYDWPHDHLDSSSYLSTVLTTSEYLRKRTSMAAEADAWVAEMELTRRTFGSPGDWTAVTIPVAHFYPRECPDAAVRGRFRILELGHRVVPDASQQGKPGLGPQCRRRDADPLDHRDG</sequence>
<keyword evidence="3" id="KW-1185">Reference proteome</keyword>
<gene>
    <name evidence="2" type="ORF">Pfra01_002342000</name>
</gene>
<dbReference type="AlphaFoldDB" id="A0A9W7D564"/>
<dbReference type="EMBL" id="BSXT01003758">
    <property type="protein sequence ID" value="GMF55557.1"/>
    <property type="molecule type" value="Genomic_DNA"/>
</dbReference>
<accession>A0A9W7D564</accession>
<evidence type="ECO:0000313" key="2">
    <source>
        <dbReference type="EMBL" id="GMF55557.1"/>
    </source>
</evidence>
<evidence type="ECO:0000256" key="1">
    <source>
        <dbReference type="SAM" id="MobiDB-lite"/>
    </source>
</evidence>
<feature type="compositionally biased region" description="Polar residues" evidence="1">
    <location>
        <begin position="29"/>
        <end position="40"/>
    </location>
</feature>
<comment type="caution">
    <text evidence="2">The sequence shown here is derived from an EMBL/GenBank/DDBJ whole genome shotgun (WGS) entry which is preliminary data.</text>
</comment>
<feature type="region of interest" description="Disordered" evidence="1">
    <location>
        <begin position="170"/>
        <end position="197"/>
    </location>
</feature>
<proteinExistence type="predicted"/>
<name>A0A9W7D564_9STRA</name>
<organism evidence="2 3">
    <name type="scientific">Phytophthora fragariaefolia</name>
    <dbReference type="NCBI Taxonomy" id="1490495"/>
    <lineage>
        <taxon>Eukaryota</taxon>
        <taxon>Sar</taxon>
        <taxon>Stramenopiles</taxon>
        <taxon>Oomycota</taxon>
        <taxon>Peronosporomycetes</taxon>
        <taxon>Peronosporales</taxon>
        <taxon>Peronosporaceae</taxon>
        <taxon>Phytophthora</taxon>
    </lineage>
</organism>